<proteinExistence type="predicted"/>
<dbReference type="AlphaFoldDB" id="A0A5B8S3M3"/>
<feature type="transmembrane region" description="Helical" evidence="1">
    <location>
        <begin position="53"/>
        <end position="77"/>
    </location>
</feature>
<gene>
    <name evidence="2" type="ORF">FRF71_06055</name>
</gene>
<dbReference type="EMBL" id="CP042345">
    <property type="protein sequence ID" value="QEA15734.1"/>
    <property type="molecule type" value="Genomic_DNA"/>
</dbReference>
<evidence type="ECO:0000313" key="2">
    <source>
        <dbReference type="EMBL" id="QEA15734.1"/>
    </source>
</evidence>
<keyword evidence="3" id="KW-1185">Reference proteome</keyword>
<dbReference type="KEGG" id="ngf:FRF71_06055"/>
<evidence type="ECO:0000256" key="1">
    <source>
        <dbReference type="SAM" id="Phobius"/>
    </source>
</evidence>
<keyword evidence="1" id="KW-0812">Transmembrane</keyword>
<sequence>MMTRSPLDNPEIAAIAWSRYKRLLKRWSLVTLAVCLVLIAYLAWEFGLPSIHLYIASVLGIAGVIMLTVALMALLFLSSGTGHDESIDERE</sequence>
<dbReference type="Proteomes" id="UP000321172">
    <property type="component" value="Chromosome"/>
</dbReference>
<organism evidence="2 3">
    <name type="scientific">Novosphingobium ginsenosidimutans</name>
    <dbReference type="NCBI Taxonomy" id="1176536"/>
    <lineage>
        <taxon>Bacteria</taxon>
        <taxon>Pseudomonadati</taxon>
        <taxon>Pseudomonadota</taxon>
        <taxon>Alphaproteobacteria</taxon>
        <taxon>Sphingomonadales</taxon>
        <taxon>Sphingomonadaceae</taxon>
        <taxon>Novosphingobium</taxon>
    </lineage>
</organism>
<feature type="transmembrane region" description="Helical" evidence="1">
    <location>
        <begin position="27"/>
        <end position="47"/>
    </location>
</feature>
<name>A0A5B8S3M3_9SPHN</name>
<keyword evidence="1" id="KW-0472">Membrane</keyword>
<dbReference type="OrthoDB" id="7391705at2"/>
<reference evidence="2 3" key="1">
    <citation type="journal article" date="2013" name="J. Microbiol. Biotechnol.">
        <title>Novosphingobium ginsenosidimutans sp. nov., with the ability to convert ginsenoside.</title>
        <authorList>
            <person name="Kim J.K."/>
            <person name="He D."/>
            <person name="Liu Q.M."/>
            <person name="Park H.Y."/>
            <person name="Jung M.S."/>
            <person name="Yoon M.H."/>
            <person name="Kim S.C."/>
            <person name="Im W.T."/>
        </authorList>
    </citation>
    <scope>NUCLEOTIDE SEQUENCE [LARGE SCALE GENOMIC DNA]</scope>
    <source>
        <strain evidence="2 3">FW-6</strain>
    </source>
</reference>
<protein>
    <submittedName>
        <fullName evidence="2">YfhO family protein</fullName>
    </submittedName>
</protein>
<keyword evidence="1" id="KW-1133">Transmembrane helix</keyword>
<accession>A0A5B8S3M3</accession>
<evidence type="ECO:0000313" key="3">
    <source>
        <dbReference type="Proteomes" id="UP000321172"/>
    </source>
</evidence>